<protein>
    <recommendedName>
        <fullName evidence="3">Endonuclease/exonuclease/phosphatase domain-containing protein</fullName>
    </recommendedName>
</protein>
<sequence length="241" mass="26134">MAARFHALAPAQMDTKRNQNSVILLAKEPFATETAVEVTDAVVAELPSDQSVPVAPGDICAYKVASKKGNHYMLASFHGDTNGLATIPVVKAVSAVATKSDKPRLLFGLDANTYEKGVAGKTQDVAEFGEAFRALGLTSCWGDVPDPANYTTFNARTFLQPQLNKAVRMAERKTSSLTDRNPKDFILFSKEHFVKEVTIKDNTGAKSYDEDMPFPTLDFPSDHGVVASALRVLIQDPPKDS</sequence>
<proteinExistence type="predicted"/>
<evidence type="ECO:0000313" key="2">
    <source>
        <dbReference type="EMBL" id="CAD9212947.1"/>
    </source>
</evidence>
<accession>A0A6U1J5H5</accession>
<organism evidence="1">
    <name type="scientific">Tetraselmis chuii</name>
    <dbReference type="NCBI Taxonomy" id="63592"/>
    <lineage>
        <taxon>Eukaryota</taxon>
        <taxon>Viridiplantae</taxon>
        <taxon>Chlorophyta</taxon>
        <taxon>core chlorophytes</taxon>
        <taxon>Chlorodendrophyceae</taxon>
        <taxon>Chlorodendrales</taxon>
        <taxon>Chlorodendraceae</taxon>
        <taxon>Tetraselmis</taxon>
    </lineage>
</organism>
<dbReference type="EMBL" id="HBGG01029291">
    <property type="protein sequence ID" value="CAD9212945.1"/>
    <property type="molecule type" value="Transcribed_RNA"/>
</dbReference>
<name>A0A6U1J5H5_9CHLO</name>
<evidence type="ECO:0008006" key="3">
    <source>
        <dbReference type="Google" id="ProtNLM"/>
    </source>
</evidence>
<gene>
    <name evidence="1" type="ORF">TCHU04912_LOCUS15184</name>
    <name evidence="2" type="ORF">TCHU04912_LOCUS15186</name>
</gene>
<reference evidence="1" key="1">
    <citation type="submission" date="2021-01" db="EMBL/GenBank/DDBJ databases">
        <authorList>
            <person name="Corre E."/>
            <person name="Pelletier E."/>
            <person name="Niang G."/>
            <person name="Scheremetjew M."/>
            <person name="Finn R."/>
            <person name="Kale V."/>
            <person name="Holt S."/>
            <person name="Cochrane G."/>
            <person name="Meng A."/>
            <person name="Brown T."/>
            <person name="Cohen L."/>
        </authorList>
    </citation>
    <scope>NUCLEOTIDE SEQUENCE</scope>
    <source>
        <strain evidence="1">PLY429</strain>
    </source>
</reference>
<dbReference type="EMBL" id="HBGG01029293">
    <property type="protein sequence ID" value="CAD9212947.1"/>
    <property type="molecule type" value="Transcribed_RNA"/>
</dbReference>
<dbReference type="AlphaFoldDB" id="A0A6U1J5H5"/>
<evidence type="ECO:0000313" key="1">
    <source>
        <dbReference type="EMBL" id="CAD9212945.1"/>
    </source>
</evidence>